<gene>
    <name evidence="2" type="ORF">BGW38_003174</name>
</gene>
<dbReference type="InterPro" id="IPR016098">
    <property type="entry name" value="CAP/MinC_C"/>
</dbReference>
<evidence type="ECO:0000313" key="2">
    <source>
        <dbReference type="EMBL" id="KAF9580252.1"/>
    </source>
</evidence>
<dbReference type="InterPro" id="IPR036223">
    <property type="entry name" value="CAP_C_sf"/>
</dbReference>
<dbReference type="Pfam" id="PF08603">
    <property type="entry name" value="CAP_C"/>
    <property type="match status" value="1"/>
</dbReference>
<comment type="caution">
    <text evidence="2">The sequence shown here is derived from an EMBL/GenBank/DDBJ whole genome shotgun (WGS) entry which is preliminary data.</text>
</comment>
<proteinExistence type="predicted"/>
<dbReference type="GO" id="GO:0007010">
    <property type="term" value="P:cytoskeleton organization"/>
    <property type="evidence" value="ECO:0007669"/>
    <property type="project" value="InterPro"/>
</dbReference>
<protein>
    <recommendedName>
        <fullName evidence="1">Adenylate cyclase-associated CAP C-terminal domain-containing protein</fullName>
    </recommendedName>
</protein>
<dbReference type="SUPFAM" id="SSF69340">
    <property type="entry name" value="C-terminal domain of adenylylcyclase associated protein"/>
    <property type="match status" value="1"/>
</dbReference>
<evidence type="ECO:0000313" key="3">
    <source>
        <dbReference type="Proteomes" id="UP000780801"/>
    </source>
</evidence>
<keyword evidence="3" id="KW-1185">Reference proteome</keyword>
<evidence type="ECO:0000259" key="1">
    <source>
        <dbReference type="Pfam" id="PF08603"/>
    </source>
</evidence>
<accession>A0A9P6FRD2</accession>
<dbReference type="OrthoDB" id="2522835at2759"/>
<sequence>MMSLKDQISAMNRTLANRGSGNAKENATHLIRGAKDVQNEVIEVPDRMALYLLECEDCVYSIEGKPIKISIEKCKNVKLVVEGKVLTGVVDAWKSENLDLEFTRAVSTFELDSINAITIRMPEEEYFGQMVWSKVEETQLHLGDEEHRLNLAEVQGRNQESSRFKTTIVQGSLKTEAIYRLEDGYLATRAEEAKFKEMERKKDEVLRPAQPEDD</sequence>
<name>A0A9P6FRD2_9FUNG</name>
<dbReference type="AlphaFoldDB" id="A0A9P6FRD2"/>
<dbReference type="EMBL" id="JAABOA010002188">
    <property type="protein sequence ID" value="KAF9580252.1"/>
    <property type="molecule type" value="Genomic_DNA"/>
</dbReference>
<dbReference type="InterPro" id="IPR013912">
    <property type="entry name" value="Adenylate_cyclase-assoc_CAP_C"/>
</dbReference>
<reference evidence="2" key="1">
    <citation type="journal article" date="2020" name="Fungal Divers.">
        <title>Resolving the Mortierellaceae phylogeny through synthesis of multi-gene phylogenetics and phylogenomics.</title>
        <authorList>
            <person name="Vandepol N."/>
            <person name="Liber J."/>
            <person name="Desiro A."/>
            <person name="Na H."/>
            <person name="Kennedy M."/>
            <person name="Barry K."/>
            <person name="Grigoriev I.V."/>
            <person name="Miller A.N."/>
            <person name="O'Donnell K."/>
            <person name="Stajich J.E."/>
            <person name="Bonito G."/>
        </authorList>
    </citation>
    <scope>NUCLEOTIDE SEQUENCE</scope>
    <source>
        <strain evidence="2">KOD1015</strain>
    </source>
</reference>
<dbReference type="Proteomes" id="UP000780801">
    <property type="component" value="Unassembled WGS sequence"/>
</dbReference>
<dbReference type="Gene3D" id="2.160.20.70">
    <property type="match status" value="1"/>
</dbReference>
<organism evidence="2 3">
    <name type="scientific">Lunasporangiospora selenospora</name>
    <dbReference type="NCBI Taxonomy" id="979761"/>
    <lineage>
        <taxon>Eukaryota</taxon>
        <taxon>Fungi</taxon>
        <taxon>Fungi incertae sedis</taxon>
        <taxon>Mucoromycota</taxon>
        <taxon>Mortierellomycotina</taxon>
        <taxon>Mortierellomycetes</taxon>
        <taxon>Mortierellales</taxon>
        <taxon>Mortierellaceae</taxon>
        <taxon>Lunasporangiospora</taxon>
    </lineage>
</organism>
<feature type="domain" description="Adenylate cyclase-associated CAP C-terminal" evidence="1">
    <location>
        <begin position="39"/>
        <end position="177"/>
    </location>
</feature>
<dbReference type="GO" id="GO:0003779">
    <property type="term" value="F:actin binding"/>
    <property type="evidence" value="ECO:0007669"/>
    <property type="project" value="InterPro"/>
</dbReference>